<evidence type="ECO:0000313" key="3">
    <source>
        <dbReference type="Proteomes" id="UP000054886"/>
    </source>
</evidence>
<dbReference type="AlphaFoldDB" id="A0A0W0DAJ5"/>
<evidence type="ECO:0000313" key="2">
    <source>
        <dbReference type="EMBL" id="KTB02864.1"/>
    </source>
</evidence>
<name>A0A0W0DAJ5_CANGB</name>
<dbReference type="VEuPathDB" id="FungiDB:CAGL0L12518g"/>
<comment type="caution">
    <text evidence="1">The sequence shown here is derived from an EMBL/GenBank/DDBJ whole genome shotgun (WGS) entry which is preliminary data.</text>
</comment>
<protein>
    <submittedName>
        <fullName evidence="1">Uncharacterized protein</fullName>
    </submittedName>
</protein>
<accession>A0A0W0DAJ5</accession>
<proteinExistence type="predicted"/>
<evidence type="ECO:0000313" key="1">
    <source>
        <dbReference type="EMBL" id="KTA99234.1"/>
    </source>
</evidence>
<sequence>MLNGFTTIQLTAGLSWMNNSTNMIYVRTRVEAPELDIHNFERTRLHLQLTTRLKDIAMRTFIFPGSRLDSIRMGGQLQCW</sequence>
<organism evidence="1 3">
    <name type="scientific">Candida glabrata</name>
    <name type="common">Yeast</name>
    <name type="synonym">Torulopsis glabrata</name>
    <dbReference type="NCBI Taxonomy" id="5478"/>
    <lineage>
        <taxon>Eukaryota</taxon>
        <taxon>Fungi</taxon>
        <taxon>Dikarya</taxon>
        <taxon>Ascomycota</taxon>
        <taxon>Saccharomycotina</taxon>
        <taxon>Saccharomycetes</taxon>
        <taxon>Saccharomycetales</taxon>
        <taxon>Saccharomycetaceae</taxon>
        <taxon>Nakaseomyces</taxon>
    </lineage>
</organism>
<gene>
    <name evidence="2" type="ORF">AO440_004834</name>
    <name evidence="1" type="ORF">AO440_005056</name>
</gene>
<dbReference type="VEuPathDB" id="FungiDB:GVI51_L12463"/>
<dbReference type="EMBL" id="LLZZ01000146">
    <property type="protein sequence ID" value="KTA99234.1"/>
    <property type="molecule type" value="Genomic_DNA"/>
</dbReference>
<reference evidence="1 3" key="1">
    <citation type="submission" date="2015-10" db="EMBL/GenBank/DDBJ databases">
        <title>Draft genomes sequences of Candida glabrata isolates 1A, 1B, 2A, 2B, 3A and 3B.</title>
        <authorList>
            <person name="Haavelsrud O.E."/>
            <person name="Gaustad P."/>
        </authorList>
    </citation>
    <scope>NUCLEOTIDE SEQUENCE [LARGE SCALE GENOMIC DNA]</scope>
    <source>
        <strain evidence="1">910700640</strain>
    </source>
</reference>
<dbReference type="EMBL" id="LLZZ01000122">
    <property type="protein sequence ID" value="KTB02864.1"/>
    <property type="molecule type" value="Genomic_DNA"/>
</dbReference>
<dbReference type="Proteomes" id="UP000054886">
    <property type="component" value="Unassembled WGS sequence"/>
</dbReference>